<organism evidence="1 2">
    <name type="scientific">Eumeta variegata</name>
    <name type="common">Bagworm moth</name>
    <name type="synonym">Eumeta japonica</name>
    <dbReference type="NCBI Taxonomy" id="151549"/>
    <lineage>
        <taxon>Eukaryota</taxon>
        <taxon>Metazoa</taxon>
        <taxon>Ecdysozoa</taxon>
        <taxon>Arthropoda</taxon>
        <taxon>Hexapoda</taxon>
        <taxon>Insecta</taxon>
        <taxon>Pterygota</taxon>
        <taxon>Neoptera</taxon>
        <taxon>Endopterygota</taxon>
        <taxon>Lepidoptera</taxon>
        <taxon>Glossata</taxon>
        <taxon>Ditrysia</taxon>
        <taxon>Tineoidea</taxon>
        <taxon>Psychidae</taxon>
        <taxon>Oiketicinae</taxon>
        <taxon>Eumeta</taxon>
    </lineage>
</organism>
<gene>
    <name evidence="1" type="ORF">EVAR_55006_1</name>
</gene>
<accession>A0A4C1YDX2</accession>
<reference evidence="1 2" key="1">
    <citation type="journal article" date="2019" name="Commun. Biol.">
        <title>The bagworm genome reveals a unique fibroin gene that provides high tensile strength.</title>
        <authorList>
            <person name="Kono N."/>
            <person name="Nakamura H."/>
            <person name="Ohtoshi R."/>
            <person name="Tomita M."/>
            <person name="Numata K."/>
            <person name="Arakawa K."/>
        </authorList>
    </citation>
    <scope>NUCLEOTIDE SEQUENCE [LARGE SCALE GENOMIC DNA]</scope>
</reference>
<dbReference type="AlphaFoldDB" id="A0A4C1YDX2"/>
<dbReference type="EMBL" id="BGZK01001167">
    <property type="protein sequence ID" value="GBP73240.1"/>
    <property type="molecule type" value="Genomic_DNA"/>
</dbReference>
<evidence type="ECO:0000313" key="1">
    <source>
        <dbReference type="EMBL" id="GBP73240.1"/>
    </source>
</evidence>
<comment type="caution">
    <text evidence="1">The sequence shown here is derived from an EMBL/GenBank/DDBJ whole genome shotgun (WGS) entry which is preliminary data.</text>
</comment>
<dbReference type="Proteomes" id="UP000299102">
    <property type="component" value="Unassembled WGS sequence"/>
</dbReference>
<keyword evidence="2" id="KW-1185">Reference proteome</keyword>
<protein>
    <submittedName>
        <fullName evidence="1">Uncharacterized protein</fullName>
    </submittedName>
</protein>
<name>A0A4C1YDX2_EUMVA</name>
<evidence type="ECO:0000313" key="2">
    <source>
        <dbReference type="Proteomes" id="UP000299102"/>
    </source>
</evidence>
<sequence>MKAQQNMEQQLTELSERDARHSAGLSFGDSSLRYRALHLFISDSQSQPNLRRCHVKTYPKAKATPSAANFEKRRFSGRKRGNNMTVTPGDYLFCDRVNSYNSPPAISSAVTSMSAAARRAAAIRRDYLFLASAGQKS</sequence>
<proteinExistence type="predicted"/>